<name>A0ACC3DM49_9PEZI</name>
<proteinExistence type="predicted"/>
<dbReference type="EMBL" id="JAWDJW010002514">
    <property type="protein sequence ID" value="KAK3077777.1"/>
    <property type="molecule type" value="Genomic_DNA"/>
</dbReference>
<organism evidence="1 2">
    <name type="scientific">Coniosporium uncinatum</name>
    <dbReference type="NCBI Taxonomy" id="93489"/>
    <lineage>
        <taxon>Eukaryota</taxon>
        <taxon>Fungi</taxon>
        <taxon>Dikarya</taxon>
        <taxon>Ascomycota</taxon>
        <taxon>Pezizomycotina</taxon>
        <taxon>Dothideomycetes</taxon>
        <taxon>Dothideomycetes incertae sedis</taxon>
        <taxon>Coniosporium</taxon>
    </lineage>
</organism>
<dbReference type="Proteomes" id="UP001186974">
    <property type="component" value="Unassembled WGS sequence"/>
</dbReference>
<gene>
    <name evidence="1" type="ORF">LTS18_009336</name>
</gene>
<protein>
    <submittedName>
        <fullName evidence="1">Uncharacterized protein</fullName>
    </submittedName>
</protein>
<keyword evidence="2" id="KW-1185">Reference proteome</keyword>
<feature type="non-terminal residue" evidence="1">
    <location>
        <position position="1"/>
    </location>
</feature>
<sequence>KYPRDLDLAILRTNKMLYREAIDVLYNTDEFSVSIFGSYHYGIGDVEQRFGIAAVKKVARVSLWFDVDDCKTLMRADTEPIAQLISPKSLELVLYSLVGIKDSKALFHHHADALTAVPAILLEHVKPEVSM</sequence>
<comment type="caution">
    <text evidence="1">The sequence shown here is derived from an EMBL/GenBank/DDBJ whole genome shotgun (WGS) entry which is preliminary data.</text>
</comment>
<evidence type="ECO:0000313" key="1">
    <source>
        <dbReference type="EMBL" id="KAK3077777.1"/>
    </source>
</evidence>
<evidence type="ECO:0000313" key="2">
    <source>
        <dbReference type="Proteomes" id="UP001186974"/>
    </source>
</evidence>
<reference evidence="1" key="1">
    <citation type="submission" date="2024-09" db="EMBL/GenBank/DDBJ databases">
        <title>Black Yeasts Isolated from many extreme environments.</title>
        <authorList>
            <person name="Coleine C."/>
            <person name="Stajich J.E."/>
            <person name="Selbmann L."/>
        </authorList>
    </citation>
    <scope>NUCLEOTIDE SEQUENCE</scope>
    <source>
        <strain evidence="1">CCFEE 5737</strain>
    </source>
</reference>
<accession>A0ACC3DM49</accession>